<evidence type="ECO:0000256" key="3">
    <source>
        <dbReference type="ARBA" id="ARBA00022630"/>
    </source>
</evidence>
<dbReference type="PROSITE" id="PS51645">
    <property type="entry name" value="PHR_CRY_ALPHA_BETA"/>
    <property type="match status" value="1"/>
</dbReference>
<comment type="cofactor">
    <cofactor evidence="2">
        <name>FAD</name>
        <dbReference type="ChEBI" id="CHEBI:57692"/>
    </cofactor>
</comment>
<dbReference type="Pfam" id="PF03441">
    <property type="entry name" value="FAD_binding_7"/>
    <property type="match status" value="1"/>
</dbReference>
<comment type="cofactor">
    <cofactor evidence="1">
        <name>(6R)-5,10-methylene-5,6,7,8-tetrahydrofolate</name>
        <dbReference type="ChEBI" id="CHEBI:15636"/>
    </cofactor>
</comment>
<dbReference type="PRINTS" id="PR00147">
    <property type="entry name" value="DNAPHOTLYASE"/>
</dbReference>
<dbReference type="InterPro" id="IPR006050">
    <property type="entry name" value="DNA_photolyase_N"/>
</dbReference>
<evidence type="ECO:0000313" key="9">
    <source>
        <dbReference type="Proteomes" id="UP001596056"/>
    </source>
</evidence>
<keyword evidence="8" id="KW-0456">Lyase</keyword>
<evidence type="ECO:0000256" key="1">
    <source>
        <dbReference type="ARBA" id="ARBA00001932"/>
    </source>
</evidence>
<comment type="caution">
    <text evidence="8">The sequence shown here is derived from an EMBL/GenBank/DDBJ whole genome shotgun (WGS) entry which is preliminary data.</text>
</comment>
<evidence type="ECO:0000256" key="2">
    <source>
        <dbReference type="ARBA" id="ARBA00001974"/>
    </source>
</evidence>
<reference evidence="9" key="1">
    <citation type="journal article" date="2019" name="Int. J. Syst. Evol. Microbiol.">
        <title>The Global Catalogue of Microorganisms (GCM) 10K type strain sequencing project: providing services to taxonomists for standard genome sequencing and annotation.</title>
        <authorList>
            <consortium name="The Broad Institute Genomics Platform"/>
            <consortium name="The Broad Institute Genome Sequencing Center for Infectious Disease"/>
            <person name="Wu L."/>
            <person name="Ma J."/>
        </authorList>
    </citation>
    <scope>NUCLEOTIDE SEQUENCE [LARGE SCALE GENOMIC DNA]</scope>
    <source>
        <strain evidence="9">KACC 11588</strain>
    </source>
</reference>
<evidence type="ECO:0000259" key="7">
    <source>
        <dbReference type="PROSITE" id="PS51645"/>
    </source>
</evidence>
<evidence type="ECO:0000256" key="5">
    <source>
        <dbReference type="RuleBase" id="RU004182"/>
    </source>
</evidence>
<accession>A0ABW0S7K9</accession>
<gene>
    <name evidence="8" type="ORF">ACFPOC_00595</name>
</gene>
<protein>
    <submittedName>
        <fullName evidence="8">Cryptochrome/photolyase family protein</fullName>
        <ecNumber evidence="8">4.1.99.3</ecNumber>
    </submittedName>
</protein>
<dbReference type="InterPro" id="IPR014729">
    <property type="entry name" value="Rossmann-like_a/b/a_fold"/>
</dbReference>
<dbReference type="PANTHER" id="PTHR11455:SF9">
    <property type="entry name" value="CRYPTOCHROME CIRCADIAN CLOCK 5 ISOFORM X1"/>
    <property type="match status" value="1"/>
</dbReference>
<comment type="similarity">
    <text evidence="5">Belongs to the DNA photolyase family.</text>
</comment>
<dbReference type="Gene3D" id="1.25.40.80">
    <property type="match status" value="1"/>
</dbReference>
<dbReference type="InterPro" id="IPR002081">
    <property type="entry name" value="Cryptochrome/DNA_photolyase_1"/>
</dbReference>
<dbReference type="InterPro" id="IPR005101">
    <property type="entry name" value="Cryptochr/Photolyase_FAD-bd"/>
</dbReference>
<dbReference type="Pfam" id="PF00875">
    <property type="entry name" value="DNA_photolyase"/>
    <property type="match status" value="1"/>
</dbReference>
<organism evidence="8 9">
    <name type="scientific">Rubellimicrobium aerolatum</name>
    <dbReference type="NCBI Taxonomy" id="490979"/>
    <lineage>
        <taxon>Bacteria</taxon>
        <taxon>Pseudomonadati</taxon>
        <taxon>Pseudomonadota</taxon>
        <taxon>Alphaproteobacteria</taxon>
        <taxon>Rhodobacterales</taxon>
        <taxon>Roseobacteraceae</taxon>
        <taxon>Rubellimicrobium</taxon>
    </lineage>
</organism>
<dbReference type="PANTHER" id="PTHR11455">
    <property type="entry name" value="CRYPTOCHROME"/>
    <property type="match status" value="1"/>
</dbReference>
<dbReference type="SUPFAM" id="SSF52425">
    <property type="entry name" value="Cryptochrome/photolyase, N-terminal domain"/>
    <property type="match status" value="1"/>
</dbReference>
<dbReference type="GO" id="GO:0003904">
    <property type="term" value="F:deoxyribodipyrimidine photo-lyase activity"/>
    <property type="evidence" value="ECO:0007669"/>
    <property type="project" value="UniProtKB-EC"/>
</dbReference>
<dbReference type="Gene3D" id="3.40.50.620">
    <property type="entry name" value="HUPs"/>
    <property type="match status" value="1"/>
</dbReference>
<proteinExistence type="inferred from homology"/>
<keyword evidence="9" id="KW-1185">Reference proteome</keyword>
<evidence type="ECO:0000256" key="6">
    <source>
        <dbReference type="SAM" id="MobiDB-lite"/>
    </source>
</evidence>
<dbReference type="Gene3D" id="1.10.579.10">
    <property type="entry name" value="DNA Cyclobutane Dipyrimidine Photolyase, subunit A, domain 3"/>
    <property type="match status" value="1"/>
</dbReference>
<feature type="compositionally biased region" description="Pro residues" evidence="6">
    <location>
        <begin position="163"/>
        <end position="175"/>
    </location>
</feature>
<feature type="region of interest" description="Disordered" evidence="6">
    <location>
        <begin position="159"/>
        <end position="181"/>
    </location>
</feature>
<evidence type="ECO:0000313" key="8">
    <source>
        <dbReference type="EMBL" id="MFC5564919.1"/>
    </source>
</evidence>
<dbReference type="SUPFAM" id="SSF48173">
    <property type="entry name" value="Cryptochrome/photolyase FAD-binding domain"/>
    <property type="match status" value="1"/>
</dbReference>
<dbReference type="EC" id="4.1.99.3" evidence="8"/>
<dbReference type="Proteomes" id="UP001596056">
    <property type="component" value="Unassembled WGS sequence"/>
</dbReference>
<dbReference type="EMBL" id="JBHSNA010000001">
    <property type="protein sequence ID" value="MFC5564919.1"/>
    <property type="molecule type" value="Genomic_DNA"/>
</dbReference>
<name>A0ABW0S7K9_9RHOB</name>
<keyword evidence="5" id="KW-0157">Chromophore</keyword>
<keyword evidence="4 5" id="KW-0274">FAD</keyword>
<dbReference type="InterPro" id="IPR036155">
    <property type="entry name" value="Crypto/Photolyase_N_sf"/>
</dbReference>
<dbReference type="InterPro" id="IPR036134">
    <property type="entry name" value="Crypto/Photolyase_FAD-like_sf"/>
</dbReference>
<keyword evidence="3 5" id="KW-0285">Flavoprotein</keyword>
<feature type="domain" description="Photolyase/cryptochrome alpha/beta" evidence="7">
    <location>
        <begin position="6"/>
        <end position="132"/>
    </location>
</feature>
<dbReference type="RefSeq" id="WP_209837228.1">
    <property type="nucleotide sequence ID" value="NZ_JAGGJP010000001.1"/>
</dbReference>
<evidence type="ECO:0000256" key="4">
    <source>
        <dbReference type="ARBA" id="ARBA00022827"/>
    </source>
</evidence>
<sequence>MTDPRSPILLWFRRDLRLADHPALHAAAASGRPVIPVALCDEGVEALGAAPRQRLGLSLAELARSLESLGSRLILRRGPALDTLRALVAETGAGAVWWTRLHDPLSRHRDDAVTDGLTGQGTEARAFPGHLLHEPEAVRTGAGGPFRIYGPFFKALRARDPGEPLPAPQRPPAPDRWPASDRLPDWRLDAAMNRGGPIVAAWQHPGEARARDRLDRFIAERIGGYATARDYPSQDGSSRLSENLTLGEISPRACWHAGLSALERGEAGAEQFLKEVAWRDFSHHLLFHSPGIATDHWRPEWRTFPWSRDADTPLVQAWQRGRTGIRLVDAAMREMYVTGRMHNRARMIAASLLTKHMMVDWRVGLKWFEDCLTDWDPASNAVNWQWVAGSGPDASPFFRIFSPEAQSKSYDRQGLYERTWIAEGQAAPPATALAYFDAIPRSWRMSPREAYPEPVLDLAAGRAAALAAFRARRESSGEAEGNP</sequence>